<keyword evidence="3" id="KW-1185">Reference proteome</keyword>
<keyword evidence="1" id="KW-0812">Transmembrane</keyword>
<proteinExistence type="predicted"/>
<accession>A0A8J8NF83</accession>
<comment type="caution">
    <text evidence="2">The sequence shown here is derived from an EMBL/GenBank/DDBJ whole genome shotgun (WGS) entry which is preliminary data.</text>
</comment>
<evidence type="ECO:0000313" key="2">
    <source>
        <dbReference type="EMBL" id="TNV73574.1"/>
    </source>
</evidence>
<organism evidence="2 3">
    <name type="scientific">Halteria grandinella</name>
    <dbReference type="NCBI Taxonomy" id="5974"/>
    <lineage>
        <taxon>Eukaryota</taxon>
        <taxon>Sar</taxon>
        <taxon>Alveolata</taxon>
        <taxon>Ciliophora</taxon>
        <taxon>Intramacronucleata</taxon>
        <taxon>Spirotrichea</taxon>
        <taxon>Stichotrichia</taxon>
        <taxon>Sporadotrichida</taxon>
        <taxon>Halteriidae</taxon>
        <taxon>Halteria</taxon>
    </lineage>
</organism>
<gene>
    <name evidence="2" type="ORF">FGO68_gene17100</name>
</gene>
<protein>
    <submittedName>
        <fullName evidence="2">Uncharacterized protein</fullName>
    </submittedName>
</protein>
<keyword evidence="1" id="KW-1133">Transmembrane helix</keyword>
<evidence type="ECO:0000256" key="1">
    <source>
        <dbReference type="SAM" id="Phobius"/>
    </source>
</evidence>
<name>A0A8J8NF83_HALGN</name>
<reference evidence="2" key="1">
    <citation type="submission" date="2019-06" db="EMBL/GenBank/DDBJ databases">
        <authorList>
            <person name="Zheng W."/>
        </authorList>
    </citation>
    <scope>NUCLEOTIDE SEQUENCE</scope>
    <source>
        <strain evidence="2">QDHG01</strain>
    </source>
</reference>
<feature type="transmembrane region" description="Helical" evidence="1">
    <location>
        <begin position="6"/>
        <end position="25"/>
    </location>
</feature>
<evidence type="ECO:0000313" key="3">
    <source>
        <dbReference type="Proteomes" id="UP000785679"/>
    </source>
</evidence>
<dbReference type="Proteomes" id="UP000785679">
    <property type="component" value="Unassembled WGS sequence"/>
</dbReference>
<keyword evidence="1" id="KW-0472">Membrane</keyword>
<sequence>MLVRLLDWMCFSILAIKFLTSLMLVKNALTSFFLYTFPLSNCSLLRPLQYSCTLSGHFASIYALPMQQHTFPCLSLTMLLWHSSNAPIALPRQFLAAEPSVN</sequence>
<dbReference type="EMBL" id="RRYP01018581">
    <property type="protein sequence ID" value="TNV73574.1"/>
    <property type="molecule type" value="Genomic_DNA"/>
</dbReference>
<dbReference type="AlphaFoldDB" id="A0A8J8NF83"/>